<accession>A0A8H3DZ47</accession>
<keyword evidence="2" id="KW-0812">Transmembrane</keyword>
<feature type="transmembrane region" description="Helical" evidence="2">
    <location>
        <begin position="245"/>
        <end position="265"/>
    </location>
</feature>
<evidence type="ECO:0000313" key="4">
    <source>
        <dbReference type="Proteomes" id="UP000663827"/>
    </source>
</evidence>
<dbReference type="AlphaFoldDB" id="A0A8H3DZ47"/>
<dbReference type="Pfam" id="PF16093">
    <property type="entry name" value="PAC4"/>
    <property type="match status" value="1"/>
</dbReference>
<dbReference type="EMBL" id="CAJNJQ010001089">
    <property type="protein sequence ID" value="CAE7119033.1"/>
    <property type="molecule type" value="Genomic_DNA"/>
</dbReference>
<feature type="transmembrane region" description="Helical" evidence="2">
    <location>
        <begin position="159"/>
        <end position="179"/>
    </location>
</feature>
<comment type="caution">
    <text evidence="3">The sequence shown here is derived from an EMBL/GenBank/DDBJ whole genome shotgun (WGS) entry which is preliminary data.</text>
</comment>
<feature type="transmembrane region" description="Helical" evidence="2">
    <location>
        <begin position="191"/>
        <end position="210"/>
    </location>
</feature>
<reference evidence="3" key="1">
    <citation type="submission" date="2021-01" db="EMBL/GenBank/DDBJ databases">
        <authorList>
            <person name="Kaushik A."/>
        </authorList>
    </citation>
    <scope>NUCLEOTIDE SEQUENCE</scope>
    <source>
        <strain evidence="3">AG5</strain>
    </source>
</reference>
<dbReference type="Proteomes" id="UP000663827">
    <property type="component" value="Unassembled WGS sequence"/>
</dbReference>
<evidence type="ECO:0000256" key="2">
    <source>
        <dbReference type="SAM" id="Phobius"/>
    </source>
</evidence>
<keyword evidence="2" id="KW-1133">Transmembrane helix</keyword>
<feature type="region of interest" description="Disordered" evidence="1">
    <location>
        <begin position="95"/>
        <end position="115"/>
    </location>
</feature>
<name>A0A8H3DZ47_9AGAM</name>
<gene>
    <name evidence="3" type="ORF">RDB_LOCUS54475</name>
</gene>
<feature type="transmembrane region" description="Helical" evidence="2">
    <location>
        <begin position="330"/>
        <end position="353"/>
    </location>
</feature>
<dbReference type="GO" id="GO:0043248">
    <property type="term" value="P:proteasome assembly"/>
    <property type="evidence" value="ECO:0007669"/>
    <property type="project" value="InterPro"/>
</dbReference>
<evidence type="ECO:0000313" key="3">
    <source>
        <dbReference type="EMBL" id="CAE7119033.1"/>
    </source>
</evidence>
<proteinExistence type="predicted"/>
<feature type="transmembrane region" description="Helical" evidence="2">
    <location>
        <begin position="277"/>
        <end position="297"/>
    </location>
</feature>
<feature type="transmembrane region" description="Helical" evidence="2">
    <location>
        <begin position="222"/>
        <end position="239"/>
    </location>
</feature>
<sequence length="881" mass="97472">MKLQALSAGIGTLAHSIQNLAWQNATSRAVTVLVGTKLCLGILYRSITDDVAEFSPLTQLLFVELFKVGLSFAWWTRERQNPSSGDHYVSLENGGDGPRLVSPNPEGSRSGSPVDTQPLYSRLSLPPIPTLIPLAGIVVLNCAVGFVGVEAQRFTVPGAIHTFSLFTPLLCAFLLQLLFRRHYSTSTWNGLLFQFAGLALVQCGMAINHMRLSSTLILMGRVYLHAVLLSWMDLVFKWADHPLSTLNIFLWGSSSLLYLITYLFLNSESLWTFSFSLFGLTTAVFSAVEILTMTFVLKNSDAVVVGAASYSVSCILAFFSVISGSANYRLLIFLGICIAAYGLGTFVAERGLVDEEEEQKEVDVQPEDSPIKAAIALGIGSIAVVIVTVAISSQGTNVGLHSPRPTPWFDFTSLPPTQSKAWCHRKPLPKLSGRKETRKRARVTGAFDNVLLIVFFSHPRYDVNLDYHLEMYQDYFPNILYVGPQTREDAGHKGVYDVLVDGFKSDEDLGGDWFKMAGRMAHHMLYTAMKEHPCYDGYLWAPFDTFLNVPRLLQFRQDTIWWHSPFKDIVQYVDNPAITNASHHAPPGTIQPGPAKDLIANFKHWGQGELVVGLSEPNVGLKVCMPAFEAVSAKRRSQLAGLTDGELRMVGGSADTLYLPGYLRGPFLETLDLFLNTDCFLEIAVPTAVHLIRHPSQKISFVDHWWIWEEPLNATFITSHYAPSDLEGGHHIVSHITHLVDSYFIWVGGTVERPDSLQAPPPQAGGLLADDEVNQQDSILNSRSVEILVAQAMQTGSLAKDFSCAMPTTQVSTPALGVPIFRSRDSDESLVLSQRLARRFKKQIFLSLDIPIVIQTSGQTSYFISQVEKHLLVTLKSFNGQ</sequence>
<evidence type="ECO:0000256" key="1">
    <source>
        <dbReference type="SAM" id="MobiDB-lite"/>
    </source>
</evidence>
<feature type="transmembrane region" description="Helical" evidence="2">
    <location>
        <begin position="128"/>
        <end position="147"/>
    </location>
</feature>
<keyword evidence="2" id="KW-0472">Membrane</keyword>
<feature type="transmembrane region" description="Helical" evidence="2">
    <location>
        <begin position="303"/>
        <end position="323"/>
    </location>
</feature>
<dbReference type="InterPro" id="IPR032157">
    <property type="entry name" value="PAC4"/>
</dbReference>
<feature type="compositionally biased region" description="Polar residues" evidence="1">
    <location>
        <begin position="105"/>
        <end position="115"/>
    </location>
</feature>
<organism evidence="3 4">
    <name type="scientific">Rhizoctonia solani</name>
    <dbReference type="NCBI Taxonomy" id="456999"/>
    <lineage>
        <taxon>Eukaryota</taxon>
        <taxon>Fungi</taxon>
        <taxon>Dikarya</taxon>
        <taxon>Basidiomycota</taxon>
        <taxon>Agaricomycotina</taxon>
        <taxon>Agaricomycetes</taxon>
        <taxon>Cantharellales</taxon>
        <taxon>Ceratobasidiaceae</taxon>
        <taxon>Rhizoctonia</taxon>
    </lineage>
</organism>
<protein>
    <submittedName>
        <fullName evidence="3">Uncharacterized protein</fullName>
    </submittedName>
</protein>